<dbReference type="PANTHER" id="PTHR32114:SF2">
    <property type="entry name" value="ABC TRANSPORTER ABCH.3"/>
    <property type="match status" value="1"/>
</dbReference>
<comment type="subunit">
    <text evidence="2">Heterodimer of SbcC and SbcD.</text>
</comment>
<dbReference type="EMBL" id="CP098502">
    <property type="protein sequence ID" value="UTI65196.1"/>
    <property type="molecule type" value="Genomic_DNA"/>
</dbReference>
<dbReference type="Gene3D" id="3.40.50.300">
    <property type="entry name" value="P-loop containing nucleotide triphosphate hydrolases"/>
    <property type="match status" value="2"/>
</dbReference>
<dbReference type="InterPro" id="IPR027417">
    <property type="entry name" value="P-loop_NTPase"/>
</dbReference>
<organism evidence="5 6">
    <name type="scientific">Paraconexibacter antarcticus</name>
    <dbReference type="NCBI Taxonomy" id="2949664"/>
    <lineage>
        <taxon>Bacteria</taxon>
        <taxon>Bacillati</taxon>
        <taxon>Actinomycetota</taxon>
        <taxon>Thermoleophilia</taxon>
        <taxon>Solirubrobacterales</taxon>
        <taxon>Paraconexibacteraceae</taxon>
        <taxon>Paraconexibacter</taxon>
    </lineage>
</organism>
<evidence type="ECO:0000256" key="1">
    <source>
        <dbReference type="ARBA" id="ARBA00006930"/>
    </source>
</evidence>
<dbReference type="Pfam" id="PF13476">
    <property type="entry name" value="AAA_23"/>
    <property type="match status" value="1"/>
</dbReference>
<comment type="similarity">
    <text evidence="1">Belongs to the SMC family. SbcC subfamily.</text>
</comment>
<dbReference type="Proteomes" id="UP001056035">
    <property type="component" value="Chromosome"/>
</dbReference>
<sequence>MDPALDALLRVRLDAAADLPPEAKAEVTRALGPGAAPAGSDAAAASGDAATTREQVYLRSVTVEGFRGIGPAATLELDARPGLTVVVGRNGSGKSSFAEGLELLATGATKRWEGKSRGWTDTWQCLHHGGPTRLQAEFVVAGDDTPVVLEQAWGRGAEYTDASGRTDADAVLRAHGWDAALASFRPFLAYAELATMFDKLASLPAALSPILGLDELDGLAASLADTRLAIERRAKESKAEAAAIVARLDDSDERQATLAALLTARKPKLDDVRAHLAAHPPGAGTGADPATAATRRLAAAPVPDDDALRDAHTERDAAAAAVTSLATTDTSRALATADLLNRALRLRDPARLTDGCPVCRTANVLDAGWAAAAQTQVDELRTQAAQLAAAERARDGAAAAWRSLAGAVAAVDGEPLDPDAGALDAVLARAAAARTAVAAAQASLAAQDAVWRAHAEATTAWLAGAESAAADAGRLTALKAAEKWLKAEIDTLRNERFAPIAAQAVANWELLRHESNVELRDITLRSVGRRKEAMFDVRADGEDANALGVMSQGELLALSVSVFLPRAALDESPFRFAIIDDPVQSMDPAKVDGLARILSQAAATRQVVVFTHDDRLPEAIRRLKLTATILQVNRRSRSQVSVTVSKRPFVRHLDDARRLMRSNAVPAEVQQRVVPTLCRTAVEAACAELVRARVVADGLDAAAADEQLEAARTLRDLLTLALLGPAGDQADLTEALRREGGPDANGVVGALNAGSHGQYADSVEQLHRRTSDLVRSLMESAA</sequence>
<keyword evidence="6" id="KW-1185">Reference proteome</keyword>
<evidence type="ECO:0000256" key="3">
    <source>
        <dbReference type="ARBA" id="ARBA00013368"/>
    </source>
</evidence>
<evidence type="ECO:0000259" key="4">
    <source>
        <dbReference type="Pfam" id="PF13476"/>
    </source>
</evidence>
<evidence type="ECO:0000313" key="5">
    <source>
        <dbReference type="EMBL" id="UTI65196.1"/>
    </source>
</evidence>
<protein>
    <recommendedName>
        <fullName evidence="3">Nuclease SbcCD subunit C</fullName>
    </recommendedName>
</protein>
<dbReference type="PANTHER" id="PTHR32114">
    <property type="entry name" value="ABC TRANSPORTER ABCH.3"/>
    <property type="match status" value="1"/>
</dbReference>
<dbReference type="SUPFAM" id="SSF52540">
    <property type="entry name" value="P-loop containing nucleoside triphosphate hydrolases"/>
    <property type="match status" value="1"/>
</dbReference>
<gene>
    <name evidence="5" type="ORF">NBH00_03060</name>
</gene>
<reference evidence="5 6" key="1">
    <citation type="submission" date="2022-06" db="EMBL/GenBank/DDBJ databases">
        <title>Paraconexibacter antarcticus.</title>
        <authorList>
            <person name="Kim C.S."/>
        </authorList>
    </citation>
    <scope>NUCLEOTIDE SEQUENCE [LARGE SCALE GENOMIC DNA]</scope>
    <source>
        <strain evidence="5 6">02-257</strain>
    </source>
</reference>
<dbReference type="RefSeq" id="WP_254571883.1">
    <property type="nucleotide sequence ID" value="NZ_CP098502.1"/>
</dbReference>
<evidence type="ECO:0000256" key="2">
    <source>
        <dbReference type="ARBA" id="ARBA00011322"/>
    </source>
</evidence>
<dbReference type="InterPro" id="IPR038729">
    <property type="entry name" value="Rad50/SbcC_AAA"/>
</dbReference>
<feature type="domain" description="Rad50/SbcC-type AAA" evidence="4">
    <location>
        <begin position="60"/>
        <end position="117"/>
    </location>
</feature>
<proteinExistence type="inferred from homology"/>
<name>A0ABY5DT40_9ACTN</name>
<accession>A0ABY5DT40</accession>
<evidence type="ECO:0000313" key="6">
    <source>
        <dbReference type="Proteomes" id="UP001056035"/>
    </source>
</evidence>